<dbReference type="Pfam" id="PF12704">
    <property type="entry name" value="MacB_PCD"/>
    <property type="match status" value="1"/>
</dbReference>
<dbReference type="GO" id="GO:0005886">
    <property type="term" value="C:plasma membrane"/>
    <property type="evidence" value="ECO:0007669"/>
    <property type="project" value="UniProtKB-SubCell"/>
</dbReference>
<keyword evidence="5 6" id="KW-0472">Membrane</keyword>
<evidence type="ECO:0000313" key="10">
    <source>
        <dbReference type="Proteomes" id="UP000515344"/>
    </source>
</evidence>
<dbReference type="Proteomes" id="UP000515344">
    <property type="component" value="Chromosome"/>
</dbReference>
<dbReference type="RefSeq" id="WP_182801697.1">
    <property type="nucleotide sequence ID" value="NZ_CP060007.1"/>
</dbReference>
<dbReference type="GO" id="GO:0022857">
    <property type="term" value="F:transmembrane transporter activity"/>
    <property type="evidence" value="ECO:0007669"/>
    <property type="project" value="TreeGrafter"/>
</dbReference>
<reference evidence="10" key="1">
    <citation type="submission" date="2020-08" db="EMBL/GenBank/DDBJ databases">
        <title>Lacibacter sp. S13-6-6 genome sequencing.</title>
        <authorList>
            <person name="Jin L."/>
        </authorList>
    </citation>
    <scope>NUCLEOTIDE SEQUENCE [LARGE SCALE GENOMIC DNA]</scope>
    <source>
        <strain evidence="10">S13-6-6</strain>
    </source>
</reference>
<dbReference type="Pfam" id="PF02687">
    <property type="entry name" value="FtsX"/>
    <property type="match status" value="2"/>
</dbReference>
<keyword evidence="2" id="KW-1003">Cell membrane</keyword>
<protein>
    <submittedName>
        <fullName evidence="9">ABC transporter permease</fullName>
    </submittedName>
</protein>
<dbReference type="InterPro" id="IPR025857">
    <property type="entry name" value="MacB_PCD"/>
</dbReference>
<dbReference type="PANTHER" id="PTHR30572:SF18">
    <property type="entry name" value="ABC-TYPE MACROLIDE FAMILY EXPORT SYSTEM PERMEASE COMPONENT 2"/>
    <property type="match status" value="1"/>
</dbReference>
<evidence type="ECO:0000256" key="5">
    <source>
        <dbReference type="ARBA" id="ARBA00023136"/>
    </source>
</evidence>
<keyword evidence="10" id="KW-1185">Reference proteome</keyword>
<dbReference type="InterPro" id="IPR003838">
    <property type="entry name" value="ABC3_permease_C"/>
</dbReference>
<dbReference type="AlphaFoldDB" id="A0A7G5XD79"/>
<gene>
    <name evidence="9" type="ORF">H4075_15255</name>
</gene>
<feature type="transmembrane region" description="Helical" evidence="6">
    <location>
        <begin position="771"/>
        <end position="794"/>
    </location>
</feature>
<dbReference type="KEGG" id="lacs:H4075_15255"/>
<feature type="transmembrane region" description="Helical" evidence="6">
    <location>
        <begin position="294"/>
        <end position="315"/>
    </location>
</feature>
<feature type="domain" description="ABC3 transporter permease C-terminal" evidence="7">
    <location>
        <begin position="688"/>
        <end position="797"/>
    </location>
</feature>
<feature type="domain" description="ABC3 transporter permease C-terminal" evidence="7">
    <location>
        <begin position="299"/>
        <end position="415"/>
    </location>
</feature>
<evidence type="ECO:0000259" key="7">
    <source>
        <dbReference type="Pfam" id="PF02687"/>
    </source>
</evidence>
<comment type="subcellular location">
    <subcellularLocation>
        <location evidence="1">Cell membrane</location>
        <topology evidence="1">Multi-pass membrane protein</topology>
    </subcellularLocation>
</comment>
<feature type="transmembrane region" description="Helical" evidence="6">
    <location>
        <begin position="432"/>
        <end position="456"/>
    </location>
</feature>
<feature type="transmembrane region" description="Helical" evidence="6">
    <location>
        <begin position="21"/>
        <end position="45"/>
    </location>
</feature>
<dbReference type="InterPro" id="IPR050250">
    <property type="entry name" value="Macrolide_Exporter_MacB"/>
</dbReference>
<keyword evidence="4 6" id="KW-1133">Transmembrane helix</keyword>
<organism evidence="9 10">
    <name type="scientific">Lacibacter sediminis</name>
    <dbReference type="NCBI Taxonomy" id="2760713"/>
    <lineage>
        <taxon>Bacteria</taxon>
        <taxon>Pseudomonadati</taxon>
        <taxon>Bacteroidota</taxon>
        <taxon>Chitinophagia</taxon>
        <taxon>Chitinophagales</taxon>
        <taxon>Chitinophagaceae</taxon>
        <taxon>Lacibacter</taxon>
    </lineage>
</organism>
<evidence type="ECO:0000256" key="2">
    <source>
        <dbReference type="ARBA" id="ARBA00022475"/>
    </source>
</evidence>
<evidence type="ECO:0000256" key="4">
    <source>
        <dbReference type="ARBA" id="ARBA00022989"/>
    </source>
</evidence>
<feature type="domain" description="MacB-like periplasmic core" evidence="8">
    <location>
        <begin position="20"/>
        <end position="240"/>
    </location>
</feature>
<feature type="transmembrane region" description="Helical" evidence="6">
    <location>
        <begin position="349"/>
        <end position="370"/>
    </location>
</feature>
<evidence type="ECO:0000313" key="9">
    <source>
        <dbReference type="EMBL" id="QNA43432.1"/>
    </source>
</evidence>
<name>A0A7G5XD79_9BACT</name>
<feature type="transmembrane region" description="Helical" evidence="6">
    <location>
        <begin position="737"/>
        <end position="756"/>
    </location>
</feature>
<keyword evidence="3 6" id="KW-0812">Transmembrane</keyword>
<dbReference type="EMBL" id="CP060007">
    <property type="protein sequence ID" value="QNA43432.1"/>
    <property type="molecule type" value="Genomic_DNA"/>
</dbReference>
<dbReference type="PANTHER" id="PTHR30572">
    <property type="entry name" value="MEMBRANE COMPONENT OF TRANSPORTER-RELATED"/>
    <property type="match status" value="1"/>
</dbReference>
<evidence type="ECO:0000259" key="8">
    <source>
        <dbReference type="Pfam" id="PF12704"/>
    </source>
</evidence>
<feature type="transmembrane region" description="Helical" evidence="6">
    <location>
        <begin position="684"/>
        <end position="709"/>
    </location>
</feature>
<evidence type="ECO:0000256" key="1">
    <source>
        <dbReference type="ARBA" id="ARBA00004651"/>
    </source>
</evidence>
<proteinExistence type="predicted"/>
<sequence length="808" mass="90488">MLSNYLSLSFRRLFRNKFHTTINLVGLVIGFTIGLVVLLAVYGQFTFDKNHLNRDKIYQVYHVFHKASGDEIGNTFGFPAAEIFKAEATAVDKSTRFLHGSNTIIYKEKEVDITTMLVDEDFLQMFTFPVVKGNAVNPLSNLSNIVITEKTAKIIFGDEDPVGKTIQSPYGGKLKEMIVAAVVKDIPRNSTIEFDAVARVEVRPDYAVDKTNWNNQHHPVFLQLKDNATVQQAEQQLRAINKKYLADWSVSLKRDGAIPDKKGDVFTTYLLSLKDLHFSPRINNVGNSVNKAELVAMLAISLLIILIACFNFVNINLANAFTRSKEIGVRKCLGAAKDSLFVQLWSESFIICSIAFLFSLVLTNIIIGIIQRQSPSNMPLHELLWNPGYLLMTFGLLLLVSFIAGGYPSWLMAKLKVVETLKGKISLKRKSIARSSLIVIQFVIACIMISSTLIIYSQFKFMQNADLGVNKEYVIVVPFHKPEKGLRNIEKLRSRLSSNPAILSLTGSNINIGLGRDGATTRISNRFGYKDTEISTNMADIEYDYLKTFGIKPIEGNDIDLSYAADSLPQVLLTESLAKQFNEKQIVGQKIVVDSGFPAWNIVGVIPDFHLYSMRESKQPLALMMNKRAGIRYCFIKTNAQNKVAVMEAVKKEMAILEPGREFKGSFMDDNINNWYKQEKMMSIMLSIAAAIAIVLSCLGLLAMVLLIIQQRVKEIGVRKVLGASVPNISYLISKEFLLLVLIAVLIATPISWLAMNKWLQSFAYRIDISIWMFILVAVIALLFAFITICYNTVKAAVANPVKSLRTE</sequence>
<feature type="transmembrane region" description="Helical" evidence="6">
    <location>
        <begin position="390"/>
        <end position="411"/>
    </location>
</feature>
<accession>A0A7G5XD79</accession>
<evidence type="ECO:0000256" key="6">
    <source>
        <dbReference type="SAM" id="Phobius"/>
    </source>
</evidence>
<evidence type="ECO:0000256" key="3">
    <source>
        <dbReference type="ARBA" id="ARBA00022692"/>
    </source>
</evidence>